<accession>A0A6N7ISJ8</accession>
<dbReference type="GO" id="GO:0000160">
    <property type="term" value="P:phosphorelay signal transduction system"/>
    <property type="evidence" value="ECO:0007669"/>
    <property type="project" value="InterPro"/>
</dbReference>
<feature type="domain" description="Response regulatory" evidence="4">
    <location>
        <begin position="9"/>
        <end position="121"/>
    </location>
</feature>
<dbReference type="SUPFAM" id="SSF52172">
    <property type="entry name" value="CheY-like"/>
    <property type="match status" value="2"/>
</dbReference>
<dbReference type="SMART" id="SM00267">
    <property type="entry name" value="GGDEF"/>
    <property type="match status" value="1"/>
</dbReference>
<dbReference type="InterPro" id="IPR043128">
    <property type="entry name" value="Rev_trsase/Diguanyl_cyclase"/>
</dbReference>
<dbReference type="AlphaFoldDB" id="A0A6N7ISJ8"/>
<reference evidence="6 7" key="1">
    <citation type="submission" date="2019-10" db="EMBL/GenBank/DDBJ databases">
        <title>Comparative genomics of sulfur disproportionating microorganisms.</title>
        <authorList>
            <person name="Ward L.M."/>
            <person name="Bertran E."/>
            <person name="Johnston D."/>
        </authorList>
    </citation>
    <scope>NUCLEOTIDE SEQUENCE [LARGE SCALE GENOMIC DNA]</scope>
    <source>
        <strain evidence="6 7">DSM 14055</strain>
    </source>
</reference>
<dbReference type="PANTHER" id="PTHR45138:SF9">
    <property type="entry name" value="DIGUANYLATE CYCLASE DGCM-RELATED"/>
    <property type="match status" value="1"/>
</dbReference>
<proteinExistence type="predicted"/>
<name>A0A6N7ISJ8_9FIRM</name>
<comment type="caution">
    <text evidence="6">The sequence shown here is derived from an EMBL/GenBank/DDBJ whole genome shotgun (WGS) entry which is preliminary data.</text>
</comment>
<dbReference type="InterPro" id="IPR011006">
    <property type="entry name" value="CheY-like_superfamily"/>
</dbReference>
<protein>
    <recommendedName>
        <fullName evidence="1">Stage 0 sporulation protein A homolog</fullName>
    </recommendedName>
</protein>
<evidence type="ECO:0000313" key="7">
    <source>
        <dbReference type="Proteomes" id="UP000441717"/>
    </source>
</evidence>
<evidence type="ECO:0000256" key="1">
    <source>
        <dbReference type="ARBA" id="ARBA00018672"/>
    </source>
</evidence>
<dbReference type="PROSITE" id="PS50110">
    <property type="entry name" value="RESPONSE_REGULATORY"/>
    <property type="match status" value="2"/>
</dbReference>
<dbReference type="OrthoDB" id="9783388at2"/>
<dbReference type="InterPro" id="IPR000160">
    <property type="entry name" value="GGDEF_dom"/>
</dbReference>
<dbReference type="Gene3D" id="3.40.50.2300">
    <property type="match status" value="2"/>
</dbReference>
<dbReference type="Gene3D" id="3.30.70.270">
    <property type="match status" value="1"/>
</dbReference>
<dbReference type="Pfam" id="PF00072">
    <property type="entry name" value="Response_reg"/>
    <property type="match status" value="1"/>
</dbReference>
<feature type="domain" description="Response regulatory" evidence="4">
    <location>
        <begin position="142"/>
        <end position="258"/>
    </location>
</feature>
<evidence type="ECO:0000259" key="5">
    <source>
        <dbReference type="PROSITE" id="PS50887"/>
    </source>
</evidence>
<dbReference type="NCBIfam" id="TIGR00254">
    <property type="entry name" value="GGDEF"/>
    <property type="match status" value="1"/>
</dbReference>
<evidence type="ECO:0000256" key="2">
    <source>
        <dbReference type="ARBA" id="ARBA00024867"/>
    </source>
</evidence>
<feature type="domain" description="GGDEF" evidence="5">
    <location>
        <begin position="301"/>
        <end position="436"/>
    </location>
</feature>
<dbReference type="FunFam" id="3.30.70.270:FF:000001">
    <property type="entry name" value="Diguanylate cyclase domain protein"/>
    <property type="match status" value="1"/>
</dbReference>
<gene>
    <name evidence="6" type="ORF">GFC01_12730</name>
</gene>
<dbReference type="InterPro" id="IPR050469">
    <property type="entry name" value="Diguanylate_Cyclase"/>
</dbReference>
<evidence type="ECO:0000259" key="4">
    <source>
        <dbReference type="PROSITE" id="PS50110"/>
    </source>
</evidence>
<sequence>MAAPETPGTVLLVSQDKDTIISFTTQLDFNRFNLIVTVQEQEAIKIIRLGWPDVLVIEAESLSCAEESLCRFLTAEKPVLPIIAITGEKAVLPEYPGLNISEVLHKPISSLELTARLKAVLHLRLLEEQLQDISTPLGKPALVLIVEDSPLQRQVLARYLTTENLQVITASTGEEALKLVESTRPDLVILDLILPGMDGFEVCRRLKTDQATAVIPVVIITSKSGREERIRGLLCGAEDFLVKPVDRRELLIRTQSLVRRKQLMDTLLNQANRDPLTELYNRRQLEAELQRELSRAKRYHQPLAMIMVDVDNFKHYNDSNGHQAGDEALRQLAALLTRHTREVDIVCRYGGEEFVILLPQTGLSGAVTVAEKLRQVVEEHPFAHREKQPGGRFTISLGVAVYPDHALDAEGLLSAADGAMYRAKRAGKNRYATAEGSGTCTPMGPEK</sequence>
<dbReference type="InterPro" id="IPR001789">
    <property type="entry name" value="Sig_transdc_resp-reg_receiver"/>
</dbReference>
<dbReference type="PROSITE" id="PS50887">
    <property type="entry name" value="GGDEF"/>
    <property type="match status" value="1"/>
</dbReference>
<dbReference type="GO" id="GO:0005886">
    <property type="term" value="C:plasma membrane"/>
    <property type="evidence" value="ECO:0007669"/>
    <property type="project" value="TreeGrafter"/>
</dbReference>
<dbReference type="GO" id="GO:1902201">
    <property type="term" value="P:negative regulation of bacterial-type flagellum-dependent cell motility"/>
    <property type="evidence" value="ECO:0007669"/>
    <property type="project" value="TreeGrafter"/>
</dbReference>
<dbReference type="EMBL" id="WHYR01000038">
    <property type="protein sequence ID" value="MQL53105.1"/>
    <property type="molecule type" value="Genomic_DNA"/>
</dbReference>
<evidence type="ECO:0000256" key="3">
    <source>
        <dbReference type="PROSITE-ProRule" id="PRU00169"/>
    </source>
</evidence>
<dbReference type="SMART" id="SM00448">
    <property type="entry name" value="REC"/>
    <property type="match status" value="1"/>
</dbReference>
<dbReference type="PANTHER" id="PTHR45138">
    <property type="entry name" value="REGULATORY COMPONENTS OF SENSORY TRANSDUCTION SYSTEM"/>
    <property type="match status" value="1"/>
</dbReference>
<comment type="function">
    <text evidence="2">May play the central regulatory role in sporulation. It may be an element of the effector pathway responsible for the activation of sporulation genes in response to nutritional stress. Spo0A may act in concert with spo0H (a sigma factor) to control the expression of some genes that are critical to the sporulation process.</text>
</comment>
<dbReference type="GO" id="GO:0052621">
    <property type="term" value="F:diguanylate cyclase activity"/>
    <property type="evidence" value="ECO:0007669"/>
    <property type="project" value="TreeGrafter"/>
</dbReference>
<keyword evidence="7" id="KW-1185">Reference proteome</keyword>
<dbReference type="SUPFAM" id="SSF55073">
    <property type="entry name" value="Nucleotide cyclase"/>
    <property type="match status" value="1"/>
</dbReference>
<dbReference type="RefSeq" id="WP_152947536.1">
    <property type="nucleotide sequence ID" value="NZ_WHYR01000038.1"/>
</dbReference>
<dbReference type="CDD" id="cd01949">
    <property type="entry name" value="GGDEF"/>
    <property type="match status" value="1"/>
</dbReference>
<evidence type="ECO:0000313" key="6">
    <source>
        <dbReference type="EMBL" id="MQL53105.1"/>
    </source>
</evidence>
<dbReference type="InterPro" id="IPR029787">
    <property type="entry name" value="Nucleotide_cyclase"/>
</dbReference>
<dbReference type="Pfam" id="PF00990">
    <property type="entry name" value="GGDEF"/>
    <property type="match status" value="1"/>
</dbReference>
<organism evidence="6 7">
    <name type="scientific">Desulfofundulus thermobenzoicus</name>
    <dbReference type="NCBI Taxonomy" id="29376"/>
    <lineage>
        <taxon>Bacteria</taxon>
        <taxon>Bacillati</taxon>
        <taxon>Bacillota</taxon>
        <taxon>Clostridia</taxon>
        <taxon>Eubacteriales</taxon>
        <taxon>Peptococcaceae</taxon>
        <taxon>Desulfofundulus</taxon>
    </lineage>
</organism>
<feature type="modified residue" description="4-aspartylphosphate" evidence="3">
    <location>
        <position position="191"/>
    </location>
</feature>
<comment type="caution">
    <text evidence="3">Lacks conserved residue(s) required for the propagation of feature annotation.</text>
</comment>
<keyword evidence="3" id="KW-0597">Phosphoprotein</keyword>
<dbReference type="Proteomes" id="UP000441717">
    <property type="component" value="Unassembled WGS sequence"/>
</dbReference>
<dbReference type="GO" id="GO:0043709">
    <property type="term" value="P:cell adhesion involved in single-species biofilm formation"/>
    <property type="evidence" value="ECO:0007669"/>
    <property type="project" value="TreeGrafter"/>
</dbReference>